<evidence type="ECO:0000256" key="6">
    <source>
        <dbReference type="ARBA" id="ARBA00022801"/>
    </source>
</evidence>
<gene>
    <name evidence="14" type="ORF">C2S53_004028</name>
</gene>
<keyword evidence="15" id="KW-1185">Reference proteome</keyword>
<feature type="signal peptide" evidence="12">
    <location>
        <begin position="1"/>
        <end position="24"/>
    </location>
</feature>
<feature type="active site" evidence="11">
    <location>
        <position position="191"/>
    </location>
</feature>
<dbReference type="EMBL" id="SDAM02000045">
    <property type="protein sequence ID" value="KAH6834573.1"/>
    <property type="molecule type" value="Genomic_DNA"/>
</dbReference>
<dbReference type="FunFam" id="2.160.20.10:FF:000013">
    <property type="entry name" value="Pectinesterase"/>
    <property type="match status" value="1"/>
</dbReference>
<dbReference type="InterPro" id="IPR000070">
    <property type="entry name" value="Pectinesterase_cat"/>
</dbReference>
<sequence>MLSNYKSGICTFLALFSIISPIFATISQNRKQIESNHQTIVVDPSKQGAFKSIQSAIDSVPSNNQKWTTIDIKQGVYKERVKIPRDKQFIYLKGAGKENTLIVYNAEGGIDSSATFTSEADNTLAKDITFTNSYNSPPNRNGNPIARALAARIQGDKSGFYRCGFFSVQDTLWDDHGRHFFKSCTIQGAVDFIFGAGQSQYQSCTISIAAPNGGYITAQARGVPEDSSGFVFNSCNIVGRGRVYLGRPWRDYARVLFYNTSMSNVVSPQGWFASTVSGKEELSEYGCSGPGAKRSKRVRWEKKLSEREVNQLTSISFIDNNQSWVNQASQILGV</sequence>
<organism evidence="14 15">
    <name type="scientific">Perilla frutescens var. hirtella</name>
    <name type="common">Perilla citriodora</name>
    <name type="synonym">Perilla setoyensis</name>
    <dbReference type="NCBI Taxonomy" id="608512"/>
    <lineage>
        <taxon>Eukaryota</taxon>
        <taxon>Viridiplantae</taxon>
        <taxon>Streptophyta</taxon>
        <taxon>Embryophyta</taxon>
        <taxon>Tracheophyta</taxon>
        <taxon>Spermatophyta</taxon>
        <taxon>Magnoliopsida</taxon>
        <taxon>eudicotyledons</taxon>
        <taxon>Gunneridae</taxon>
        <taxon>Pentapetalae</taxon>
        <taxon>asterids</taxon>
        <taxon>lamiids</taxon>
        <taxon>Lamiales</taxon>
        <taxon>Lamiaceae</taxon>
        <taxon>Nepetoideae</taxon>
        <taxon>Elsholtzieae</taxon>
        <taxon>Perilla</taxon>
    </lineage>
</organism>
<evidence type="ECO:0000256" key="11">
    <source>
        <dbReference type="PROSITE-ProRule" id="PRU10040"/>
    </source>
</evidence>
<accession>A0AAD4JK45</accession>
<dbReference type="InterPro" id="IPR011050">
    <property type="entry name" value="Pectin_lyase_fold/virulence"/>
</dbReference>
<keyword evidence="7 12" id="KW-0063">Aspartyl esterase</keyword>
<keyword evidence="12" id="KW-0732">Signal</keyword>
<evidence type="ECO:0000313" key="15">
    <source>
        <dbReference type="Proteomes" id="UP001190926"/>
    </source>
</evidence>
<comment type="pathway">
    <text evidence="2 12">Glycan metabolism; pectin degradation; 2-dehydro-3-deoxy-D-gluconate from pectin: step 1/5.</text>
</comment>
<dbReference type="GO" id="GO:0016829">
    <property type="term" value="F:lyase activity"/>
    <property type="evidence" value="ECO:0007669"/>
    <property type="project" value="UniProtKB-KW"/>
</dbReference>
<evidence type="ECO:0000256" key="5">
    <source>
        <dbReference type="ARBA" id="ARBA00022525"/>
    </source>
</evidence>
<comment type="catalytic activity">
    <reaction evidence="9 12">
        <text>[(1-&gt;4)-alpha-D-galacturonosyl methyl ester](n) + n H2O = [(1-&gt;4)-alpha-D-galacturonosyl](n) + n methanol + n H(+)</text>
        <dbReference type="Rhea" id="RHEA:22380"/>
        <dbReference type="Rhea" id="RHEA-COMP:14570"/>
        <dbReference type="Rhea" id="RHEA-COMP:14573"/>
        <dbReference type="ChEBI" id="CHEBI:15377"/>
        <dbReference type="ChEBI" id="CHEBI:15378"/>
        <dbReference type="ChEBI" id="CHEBI:17790"/>
        <dbReference type="ChEBI" id="CHEBI:140522"/>
        <dbReference type="ChEBI" id="CHEBI:140523"/>
        <dbReference type="EC" id="3.1.1.11"/>
    </reaction>
</comment>
<dbReference type="GO" id="GO:0030599">
    <property type="term" value="F:pectinesterase activity"/>
    <property type="evidence" value="ECO:0007669"/>
    <property type="project" value="UniProtKB-UniRule"/>
</dbReference>
<evidence type="ECO:0000259" key="13">
    <source>
        <dbReference type="Pfam" id="PF01095"/>
    </source>
</evidence>
<evidence type="ECO:0000256" key="1">
    <source>
        <dbReference type="ARBA" id="ARBA00004613"/>
    </source>
</evidence>
<dbReference type="Pfam" id="PF01095">
    <property type="entry name" value="Pectinesterase"/>
    <property type="match status" value="1"/>
</dbReference>
<dbReference type="GO" id="GO:0005576">
    <property type="term" value="C:extracellular region"/>
    <property type="evidence" value="ECO:0007669"/>
    <property type="project" value="UniProtKB-SubCell"/>
</dbReference>
<dbReference type="PANTHER" id="PTHR31321:SF76">
    <property type="entry name" value="PECTINESTERASE 10-RELATED"/>
    <property type="match status" value="1"/>
</dbReference>
<comment type="function">
    <text evidence="10">Acts in the modification of cell walls via demethylesterification of cell wall pectin.</text>
</comment>
<keyword evidence="6 12" id="KW-0378">Hydrolase</keyword>
<keyword evidence="5" id="KW-0964">Secreted</keyword>
<dbReference type="InterPro" id="IPR012334">
    <property type="entry name" value="Pectin_lyas_fold"/>
</dbReference>
<dbReference type="InterPro" id="IPR033131">
    <property type="entry name" value="Pectinesterase_Asp_AS"/>
</dbReference>
<evidence type="ECO:0000256" key="12">
    <source>
        <dbReference type="RuleBase" id="RU000589"/>
    </source>
</evidence>
<dbReference type="PANTHER" id="PTHR31321">
    <property type="entry name" value="ACYL-COA THIOESTER HYDROLASE YBHC-RELATED"/>
    <property type="match status" value="1"/>
</dbReference>
<evidence type="ECO:0000256" key="2">
    <source>
        <dbReference type="ARBA" id="ARBA00005184"/>
    </source>
</evidence>
<feature type="domain" description="Pectinesterase catalytic" evidence="13">
    <location>
        <begin position="40"/>
        <end position="320"/>
    </location>
</feature>
<proteinExistence type="inferred from homology"/>
<comment type="subcellular location">
    <subcellularLocation>
        <location evidence="1">Secreted</location>
    </subcellularLocation>
</comment>
<dbReference type="GO" id="GO:0045490">
    <property type="term" value="P:pectin catabolic process"/>
    <property type="evidence" value="ECO:0007669"/>
    <property type="project" value="UniProtKB-UniRule"/>
</dbReference>
<evidence type="ECO:0000256" key="3">
    <source>
        <dbReference type="ARBA" id="ARBA00008891"/>
    </source>
</evidence>
<dbReference type="Gene3D" id="2.160.20.10">
    <property type="entry name" value="Single-stranded right-handed beta-helix, Pectin lyase-like"/>
    <property type="match status" value="1"/>
</dbReference>
<protein>
    <recommendedName>
        <fullName evidence="4 12">Pectinesterase</fullName>
        <ecNumber evidence="4 12">3.1.1.11</ecNumber>
    </recommendedName>
</protein>
<dbReference type="SUPFAM" id="SSF51126">
    <property type="entry name" value="Pectin lyase-like"/>
    <property type="match status" value="1"/>
</dbReference>
<evidence type="ECO:0000313" key="14">
    <source>
        <dbReference type="EMBL" id="KAH6834573.1"/>
    </source>
</evidence>
<evidence type="ECO:0000256" key="4">
    <source>
        <dbReference type="ARBA" id="ARBA00013229"/>
    </source>
</evidence>
<reference evidence="14 15" key="1">
    <citation type="journal article" date="2021" name="Nat. Commun.">
        <title>Incipient diploidization of the medicinal plant Perilla within 10,000 years.</title>
        <authorList>
            <person name="Zhang Y."/>
            <person name="Shen Q."/>
            <person name="Leng L."/>
            <person name="Zhang D."/>
            <person name="Chen S."/>
            <person name="Shi Y."/>
            <person name="Ning Z."/>
            <person name="Chen S."/>
        </authorList>
    </citation>
    <scope>NUCLEOTIDE SEQUENCE [LARGE SCALE GENOMIC DNA]</scope>
    <source>
        <strain evidence="15">cv. PC099</strain>
    </source>
</reference>
<comment type="similarity">
    <text evidence="3">Belongs to the pectinesterase family.</text>
</comment>
<name>A0AAD4JK45_PERFH</name>
<keyword evidence="8" id="KW-0325">Glycoprotein</keyword>
<dbReference type="Proteomes" id="UP001190926">
    <property type="component" value="Unassembled WGS sequence"/>
</dbReference>
<feature type="chain" id="PRO_5041766553" description="Pectinesterase" evidence="12">
    <location>
        <begin position="25"/>
        <end position="334"/>
    </location>
</feature>
<dbReference type="AlphaFoldDB" id="A0AAD4JK45"/>
<evidence type="ECO:0000256" key="7">
    <source>
        <dbReference type="ARBA" id="ARBA00023085"/>
    </source>
</evidence>
<evidence type="ECO:0000256" key="8">
    <source>
        <dbReference type="ARBA" id="ARBA00023180"/>
    </source>
</evidence>
<evidence type="ECO:0000256" key="9">
    <source>
        <dbReference type="ARBA" id="ARBA00047928"/>
    </source>
</evidence>
<dbReference type="GO" id="GO:0042545">
    <property type="term" value="P:cell wall modification"/>
    <property type="evidence" value="ECO:0007669"/>
    <property type="project" value="UniProtKB-UniRule"/>
</dbReference>
<dbReference type="EC" id="3.1.1.11" evidence="4 12"/>
<dbReference type="PROSITE" id="PS00503">
    <property type="entry name" value="PECTINESTERASE_2"/>
    <property type="match status" value="1"/>
</dbReference>
<comment type="caution">
    <text evidence="14">The sequence shown here is derived from an EMBL/GenBank/DDBJ whole genome shotgun (WGS) entry which is preliminary data.</text>
</comment>
<evidence type="ECO:0000256" key="10">
    <source>
        <dbReference type="ARBA" id="ARBA00057335"/>
    </source>
</evidence>